<reference evidence="1" key="1">
    <citation type="submission" date="2021-03" db="EMBL/GenBank/DDBJ databases">
        <title>Evolutionary priming and transition to the ectomycorrhizal habit in an iconic lineage of mushroom-forming fungi: is preadaptation a requirement?</title>
        <authorList>
            <consortium name="DOE Joint Genome Institute"/>
            <person name="Looney B.P."/>
            <person name="Miyauchi S."/>
            <person name="Morin E."/>
            <person name="Drula E."/>
            <person name="Courty P.E."/>
            <person name="Chicoki N."/>
            <person name="Fauchery L."/>
            <person name="Kohler A."/>
            <person name="Kuo A."/>
            <person name="LaButti K."/>
            <person name="Pangilinan J."/>
            <person name="Lipzen A."/>
            <person name="Riley R."/>
            <person name="Andreopoulos W."/>
            <person name="He G."/>
            <person name="Johnson J."/>
            <person name="Barry K.W."/>
            <person name="Grigoriev I.V."/>
            <person name="Nagy L."/>
            <person name="Hibbett D."/>
            <person name="Henrissat B."/>
            <person name="Matheny P.B."/>
            <person name="Labbe J."/>
            <person name="Martin A.F."/>
        </authorList>
    </citation>
    <scope>NUCLEOTIDE SEQUENCE</scope>
    <source>
        <strain evidence="1">BPL698</strain>
    </source>
</reference>
<dbReference type="Proteomes" id="UP001207468">
    <property type="component" value="Unassembled WGS sequence"/>
</dbReference>
<feature type="non-terminal residue" evidence="1">
    <location>
        <position position="1"/>
    </location>
</feature>
<comment type="caution">
    <text evidence="1">The sequence shown here is derived from an EMBL/GenBank/DDBJ whole genome shotgun (WGS) entry which is preliminary data.</text>
</comment>
<organism evidence="1 2">
    <name type="scientific">Russula earlei</name>
    <dbReference type="NCBI Taxonomy" id="71964"/>
    <lineage>
        <taxon>Eukaryota</taxon>
        <taxon>Fungi</taxon>
        <taxon>Dikarya</taxon>
        <taxon>Basidiomycota</taxon>
        <taxon>Agaricomycotina</taxon>
        <taxon>Agaricomycetes</taxon>
        <taxon>Russulales</taxon>
        <taxon>Russulaceae</taxon>
        <taxon>Russula</taxon>
    </lineage>
</organism>
<evidence type="ECO:0000313" key="1">
    <source>
        <dbReference type="EMBL" id="KAI9461863.1"/>
    </source>
</evidence>
<keyword evidence="2" id="KW-1185">Reference proteome</keyword>
<sequence length="223" mass="24292">KPKVHTSLHRTVFDSLSIRVNPKPTQSEIQPISTLATAERYLLMCLRTRLPSIARPLHDAGSGTGKGRCEGEVFVFNNGSFVCCGLSQEDAMQFRRDVLSPAKAEVGSFAEPEAEELEFATDSSQKTQLQGDLIILRDGPQPPHPGKPSRFVPPSVSPQGTVLAHYAFSQALSRSTALSALQASLEDYLSSMSSLPLALEKTGNPGMSRRTLVKKLGELLRFR</sequence>
<protein>
    <submittedName>
        <fullName evidence="1">Uncharacterized protein</fullName>
    </submittedName>
</protein>
<name>A0ACC0U627_9AGAM</name>
<dbReference type="EMBL" id="JAGFNK010000173">
    <property type="protein sequence ID" value="KAI9461863.1"/>
    <property type="molecule type" value="Genomic_DNA"/>
</dbReference>
<feature type="non-terminal residue" evidence="1">
    <location>
        <position position="223"/>
    </location>
</feature>
<accession>A0ACC0U627</accession>
<evidence type="ECO:0000313" key="2">
    <source>
        <dbReference type="Proteomes" id="UP001207468"/>
    </source>
</evidence>
<proteinExistence type="predicted"/>
<gene>
    <name evidence="1" type="ORF">F5148DRAFT_964266</name>
</gene>